<dbReference type="Proteomes" id="UP000275777">
    <property type="component" value="Chromosome"/>
</dbReference>
<proteinExistence type="predicted"/>
<dbReference type="AlphaFoldDB" id="A0A3S4LH09"/>
<dbReference type="EMBL" id="LR134182">
    <property type="protein sequence ID" value="VEB40615.1"/>
    <property type="molecule type" value="Genomic_DNA"/>
</dbReference>
<accession>A0A3S4LH09</accession>
<protein>
    <submittedName>
        <fullName evidence="1">Uncharacterized protein</fullName>
    </submittedName>
</protein>
<gene>
    <name evidence="1" type="ORF">NCTC9695_01016</name>
</gene>
<reference evidence="1 2" key="1">
    <citation type="submission" date="2018-12" db="EMBL/GenBank/DDBJ databases">
        <authorList>
            <consortium name="Pathogen Informatics"/>
        </authorList>
    </citation>
    <scope>NUCLEOTIDE SEQUENCE [LARGE SCALE GENOMIC DNA]</scope>
    <source>
        <strain evidence="1 2">NCTC9695</strain>
    </source>
</reference>
<evidence type="ECO:0000313" key="2">
    <source>
        <dbReference type="Proteomes" id="UP000275777"/>
    </source>
</evidence>
<organism evidence="1 2">
    <name type="scientific">Chromobacterium violaceum</name>
    <dbReference type="NCBI Taxonomy" id="536"/>
    <lineage>
        <taxon>Bacteria</taxon>
        <taxon>Pseudomonadati</taxon>
        <taxon>Pseudomonadota</taxon>
        <taxon>Betaproteobacteria</taxon>
        <taxon>Neisseriales</taxon>
        <taxon>Chromobacteriaceae</taxon>
        <taxon>Chromobacterium</taxon>
    </lineage>
</organism>
<evidence type="ECO:0000313" key="1">
    <source>
        <dbReference type="EMBL" id="VEB40615.1"/>
    </source>
</evidence>
<name>A0A3S4LH09_CHRVL</name>
<sequence length="55" mass="5963">MHLEGGIGQQLVGAVDVALAQVAGAALQFGVYFRQTMEKLCMVAILYDSWDCRMG</sequence>